<dbReference type="Proteomes" id="UP000226079">
    <property type="component" value="Unassembled WGS sequence"/>
</dbReference>
<dbReference type="Pfam" id="PF04542">
    <property type="entry name" value="Sigma70_r2"/>
    <property type="match status" value="1"/>
</dbReference>
<accession>A0A2A9CRC1</accession>
<dbReference type="InterPro" id="IPR014284">
    <property type="entry name" value="RNA_pol_sigma-70_dom"/>
</dbReference>
<evidence type="ECO:0000256" key="3">
    <source>
        <dbReference type="ARBA" id="ARBA00023125"/>
    </source>
</evidence>
<dbReference type="InterPro" id="IPR013324">
    <property type="entry name" value="RNA_pol_sigma_r3/r4-like"/>
</dbReference>
<keyword evidence="2" id="KW-0731">Sigma factor</keyword>
<gene>
    <name evidence="7" type="ORF">ATK74_0722</name>
</gene>
<feature type="domain" description="RNA polymerase sigma-70 region 4" evidence="6">
    <location>
        <begin position="218"/>
        <end position="268"/>
    </location>
</feature>
<evidence type="ECO:0000256" key="1">
    <source>
        <dbReference type="ARBA" id="ARBA00023015"/>
    </source>
</evidence>
<sequence length="282" mass="30721">MRRDQALPPLTESEERRLARHVEAGVLAGHLLESGERPMPATEAELAELVRAGRAAGDHLLLSNLRLVQKLAGQEARRSGLPLDDLFQEGCLALAGALQRFDPDRGRFTSYAAGRIGRHLSALAAARLGALGLPVSEALALRKLRGLLAQRAQERAGTVRAADVAELIGCDLLQAERLLRHRSPLELVSPDAHPAIAADGADPDRRILDEQLRREVSRLGPELALVIRLRFGIGCPEPMELGEIAEQLEVSLSTARRRELQALELLRQRLLVHGFSLEVLAG</sequence>
<dbReference type="GO" id="GO:0016987">
    <property type="term" value="F:sigma factor activity"/>
    <property type="evidence" value="ECO:0007669"/>
    <property type="project" value="UniProtKB-KW"/>
</dbReference>
<keyword evidence="1" id="KW-0805">Transcription regulation</keyword>
<keyword evidence="8" id="KW-1185">Reference proteome</keyword>
<dbReference type="PANTHER" id="PTHR30603:SF47">
    <property type="entry name" value="RNA POLYMERASE SIGMA FACTOR SIGD, CHLOROPLASTIC"/>
    <property type="match status" value="1"/>
</dbReference>
<dbReference type="InterPro" id="IPR050239">
    <property type="entry name" value="Sigma-70_RNA_pol_init_factors"/>
</dbReference>
<feature type="domain" description="RNA polymerase sigma-70 region 2" evidence="5">
    <location>
        <begin position="63"/>
        <end position="116"/>
    </location>
</feature>
<dbReference type="RefSeq" id="WP_098459752.1">
    <property type="nucleotide sequence ID" value="NZ_PDJC01000001.1"/>
</dbReference>
<dbReference type="InterPro" id="IPR036388">
    <property type="entry name" value="WH-like_DNA-bd_sf"/>
</dbReference>
<dbReference type="SUPFAM" id="SSF88659">
    <property type="entry name" value="Sigma3 and sigma4 domains of RNA polymerase sigma factors"/>
    <property type="match status" value="1"/>
</dbReference>
<dbReference type="AlphaFoldDB" id="A0A2A9CRC1"/>
<organism evidence="7 8">
    <name type="scientific">Propionicimonas paludicola</name>
    <dbReference type="NCBI Taxonomy" id="185243"/>
    <lineage>
        <taxon>Bacteria</taxon>
        <taxon>Bacillati</taxon>
        <taxon>Actinomycetota</taxon>
        <taxon>Actinomycetes</taxon>
        <taxon>Propionibacteriales</taxon>
        <taxon>Nocardioidaceae</taxon>
        <taxon>Propionicimonas</taxon>
    </lineage>
</organism>
<keyword evidence="3" id="KW-0238">DNA-binding</keyword>
<dbReference type="Pfam" id="PF04545">
    <property type="entry name" value="Sigma70_r4"/>
    <property type="match status" value="1"/>
</dbReference>
<dbReference type="GO" id="GO:0006352">
    <property type="term" value="P:DNA-templated transcription initiation"/>
    <property type="evidence" value="ECO:0007669"/>
    <property type="project" value="InterPro"/>
</dbReference>
<name>A0A2A9CRC1_9ACTN</name>
<dbReference type="InterPro" id="IPR007630">
    <property type="entry name" value="RNA_pol_sigma70_r4"/>
</dbReference>
<dbReference type="InterPro" id="IPR013325">
    <property type="entry name" value="RNA_pol_sigma_r2"/>
</dbReference>
<evidence type="ECO:0000256" key="2">
    <source>
        <dbReference type="ARBA" id="ARBA00023082"/>
    </source>
</evidence>
<proteinExistence type="predicted"/>
<dbReference type="EMBL" id="PDJC01000001">
    <property type="protein sequence ID" value="PFG16190.1"/>
    <property type="molecule type" value="Genomic_DNA"/>
</dbReference>
<evidence type="ECO:0000256" key="4">
    <source>
        <dbReference type="ARBA" id="ARBA00023163"/>
    </source>
</evidence>
<keyword evidence="4" id="KW-0804">Transcription</keyword>
<evidence type="ECO:0000313" key="8">
    <source>
        <dbReference type="Proteomes" id="UP000226079"/>
    </source>
</evidence>
<dbReference type="Gene3D" id="1.20.120.1810">
    <property type="match status" value="1"/>
</dbReference>
<dbReference type="NCBIfam" id="TIGR02937">
    <property type="entry name" value="sigma70-ECF"/>
    <property type="match status" value="1"/>
</dbReference>
<dbReference type="GO" id="GO:0003677">
    <property type="term" value="F:DNA binding"/>
    <property type="evidence" value="ECO:0007669"/>
    <property type="project" value="UniProtKB-KW"/>
</dbReference>
<comment type="caution">
    <text evidence="7">The sequence shown here is derived from an EMBL/GenBank/DDBJ whole genome shotgun (WGS) entry which is preliminary data.</text>
</comment>
<evidence type="ECO:0000259" key="5">
    <source>
        <dbReference type="Pfam" id="PF04542"/>
    </source>
</evidence>
<protein>
    <submittedName>
        <fullName evidence="7">RNA polymerase primary sigma factor</fullName>
    </submittedName>
</protein>
<reference evidence="7 8" key="1">
    <citation type="submission" date="2017-10" db="EMBL/GenBank/DDBJ databases">
        <title>Sequencing the genomes of 1000 actinobacteria strains.</title>
        <authorList>
            <person name="Klenk H.-P."/>
        </authorList>
    </citation>
    <scope>NUCLEOTIDE SEQUENCE [LARGE SCALE GENOMIC DNA]</scope>
    <source>
        <strain evidence="7 8">DSM 15597</strain>
    </source>
</reference>
<evidence type="ECO:0000313" key="7">
    <source>
        <dbReference type="EMBL" id="PFG16190.1"/>
    </source>
</evidence>
<dbReference type="SUPFAM" id="SSF88946">
    <property type="entry name" value="Sigma2 domain of RNA polymerase sigma factors"/>
    <property type="match status" value="1"/>
</dbReference>
<dbReference type="InterPro" id="IPR007627">
    <property type="entry name" value="RNA_pol_sigma70_r2"/>
</dbReference>
<evidence type="ECO:0000259" key="6">
    <source>
        <dbReference type="Pfam" id="PF04545"/>
    </source>
</evidence>
<dbReference type="PANTHER" id="PTHR30603">
    <property type="entry name" value="RNA POLYMERASE SIGMA FACTOR RPO"/>
    <property type="match status" value="1"/>
</dbReference>
<dbReference type="OrthoDB" id="3745243at2"/>
<dbReference type="Gene3D" id="1.10.10.10">
    <property type="entry name" value="Winged helix-like DNA-binding domain superfamily/Winged helix DNA-binding domain"/>
    <property type="match status" value="1"/>
</dbReference>